<dbReference type="Pfam" id="PF00668">
    <property type="entry name" value="Condensation"/>
    <property type="match status" value="1"/>
</dbReference>
<dbReference type="Gene3D" id="3.30.559.30">
    <property type="entry name" value="Nonribosomal peptide synthetase, condensation domain"/>
    <property type="match status" value="1"/>
</dbReference>
<feature type="domain" description="Carrier" evidence="5">
    <location>
        <begin position="1037"/>
        <end position="1108"/>
    </location>
</feature>
<dbReference type="InterPro" id="IPR025110">
    <property type="entry name" value="AMP-bd_C"/>
</dbReference>
<dbReference type="PANTHER" id="PTHR45527">
    <property type="entry name" value="NONRIBOSOMAL PEPTIDE SYNTHETASE"/>
    <property type="match status" value="1"/>
</dbReference>
<accession>A0ABY5VS52</accession>
<dbReference type="InterPro" id="IPR020806">
    <property type="entry name" value="PKS_PP-bd"/>
</dbReference>
<dbReference type="CDD" id="cd19531">
    <property type="entry name" value="LCL_NRPS-like"/>
    <property type="match status" value="1"/>
</dbReference>
<evidence type="ECO:0000313" key="6">
    <source>
        <dbReference type="EMBL" id="UWP80115.1"/>
    </source>
</evidence>
<dbReference type="Gene3D" id="1.10.1200.10">
    <property type="entry name" value="ACP-like"/>
    <property type="match status" value="1"/>
</dbReference>
<dbReference type="Pfam" id="PF00501">
    <property type="entry name" value="AMP-binding"/>
    <property type="match status" value="1"/>
</dbReference>
<dbReference type="InterPro" id="IPR023213">
    <property type="entry name" value="CAT-like_dom_sf"/>
</dbReference>
<organism evidence="6 7">
    <name type="scientific">Dactylosporangium fulvum</name>
    <dbReference type="NCBI Taxonomy" id="53359"/>
    <lineage>
        <taxon>Bacteria</taxon>
        <taxon>Bacillati</taxon>
        <taxon>Actinomycetota</taxon>
        <taxon>Actinomycetes</taxon>
        <taxon>Micromonosporales</taxon>
        <taxon>Micromonosporaceae</taxon>
        <taxon>Dactylosporangium</taxon>
    </lineage>
</organism>
<dbReference type="InterPro" id="IPR020845">
    <property type="entry name" value="AMP-binding_CS"/>
</dbReference>
<dbReference type="InterPro" id="IPR001242">
    <property type="entry name" value="Condensation_dom"/>
</dbReference>
<evidence type="ECO:0000256" key="1">
    <source>
        <dbReference type="ARBA" id="ARBA00001957"/>
    </source>
</evidence>
<dbReference type="Proteomes" id="UP001059617">
    <property type="component" value="Chromosome"/>
</dbReference>
<dbReference type="Pfam" id="PF00550">
    <property type="entry name" value="PP-binding"/>
    <property type="match status" value="1"/>
</dbReference>
<evidence type="ECO:0000313" key="7">
    <source>
        <dbReference type="Proteomes" id="UP001059617"/>
    </source>
</evidence>
<comment type="cofactor">
    <cofactor evidence="1">
        <name>pantetheine 4'-phosphate</name>
        <dbReference type="ChEBI" id="CHEBI:47942"/>
    </cofactor>
</comment>
<evidence type="ECO:0000256" key="2">
    <source>
        <dbReference type="ARBA" id="ARBA00022450"/>
    </source>
</evidence>
<evidence type="ECO:0000259" key="5">
    <source>
        <dbReference type="PROSITE" id="PS50075"/>
    </source>
</evidence>
<dbReference type="Gene3D" id="3.40.50.1820">
    <property type="entry name" value="alpha/beta hydrolase"/>
    <property type="match status" value="1"/>
</dbReference>
<dbReference type="Gene3D" id="3.40.50.980">
    <property type="match status" value="2"/>
</dbReference>
<feature type="compositionally biased region" description="Low complexity" evidence="4">
    <location>
        <begin position="1015"/>
        <end position="1034"/>
    </location>
</feature>
<sequence>MPDLKQRVAELSEERRALFAALTKTKDTTRIPRVPRDRPIPASFAQQRLWFVDHMEPGNTAYNCPIPVRLRGPLEVDALIESLADVVRRHEVLRTTFRGEHGQPVQVIHPEMPLPCPLTDLSDLPPQERDAAVRRAVAEDAEQPFDLANGPVMRARLLRFGPEEHVLLYDLHHIAFDVWSVGVVHAELAAGYNARVRGTEAELPELPIQYADYAAWQRERISGPLLDEQLAYWRRQLDGLESLDLPTDHDRPDSLSYRGGWRQLDLPQRLVAGLRELGRAEGASLFMTMLAAVQVLLARYTDTDDVAVGIAAAERDRPEVQGLIGFFPNTLVLRGDLSGQPTFRDFLRRIRTTARDAFAHAELPFDLLVQDLRPTRSATRTPLFPVFFGVEDGTTPMPAFDGLDAEIVFPDHQTAKFDLGFNVRVGAEHTVVDAVFSADLFEPATIDRMLRHYRQLLEAAVAAPDRPITVLPMLTDAEWRDIRAWNDTGRVFPDHACLHHLVEEQTARGDAPAVRCGSRTLSRPDLEAAANRLARRLRDSGVGPDTVVGVCLPRSPELVVAILAVLKSGGAYLPLDPDYPPQRLRFMLTDAGCPVVVTRQDLRDGLGAVDGTVLGVDDDVRDVADTRPDVDVRPDHLAYVIYTSGSTGEPKGIALQHRGAVNNFTDFNDRFGIGPGDSVMSVSSPSFDMSVYDILGTLAAGATVVLPEPGEARDPAAWARLLAEHGVTVWHSAPALLQLLLEYLERDAANVDRHRLDRLRLALLGGDWIPVEQPERLWRVAPQARFVSLGGATEASMDSTIFPVERVDPAWTSIPYGRPMANQRTYVLDRHLQPVPVGVPGELHLAGTGLARGYLHRPELTAERFVEHTFADGHTERLYKTGDLVRYRPDGVLELLGRLDFQVKIHGLRIELGEIEAVLRRHPAVATAAVVAQGARGETRLAAFVTTAGNRPATEAELRQWLADALPAHMVPGSVTTLEALPTTPNGKVDRRALTATQPARDTAPEAAPEPVPATAPATVDSAAEAGTTGAATASGGGTDALERRIAAAWCDVLGVDEVGPDDDFFHLGGDSFTAIRAMLALDEQLPVVELFKNPTVRQLAARLAASAAPQTGMLLRLTPADREPELTLVCVPYGGGNVVAYQPLADRIDARFAVWAVNLPGHDPSTLRDEPLSVEEAAQRCAGEVQERISGPVLVYGQCSGVALGVELARVLEERGADIRGVYVGASLTDPDPAGSLEVERSTSDGDAYAFLRSLGGFDGHLEWSEVAHILRAARNDMIASARFFQRRYERPPKRLTVPLRCIFGDEDPATPDFPTSHHGWDLFADTVTYEVIPGAGHYFVRDRAEDVATLIERHHLGGER</sequence>
<proteinExistence type="predicted"/>
<name>A0ABY5VS52_9ACTN</name>
<dbReference type="Gene3D" id="2.30.38.10">
    <property type="entry name" value="Luciferase, Domain 3"/>
    <property type="match status" value="1"/>
</dbReference>
<dbReference type="InterPro" id="IPR001031">
    <property type="entry name" value="Thioesterase"/>
</dbReference>
<dbReference type="NCBIfam" id="TIGR01733">
    <property type="entry name" value="AA-adenyl-dom"/>
    <property type="match status" value="1"/>
</dbReference>
<dbReference type="SMART" id="SM00823">
    <property type="entry name" value="PKS_PP"/>
    <property type="match status" value="1"/>
</dbReference>
<dbReference type="PROSITE" id="PS00455">
    <property type="entry name" value="AMP_BINDING"/>
    <property type="match status" value="1"/>
</dbReference>
<keyword evidence="3" id="KW-0597">Phosphoprotein</keyword>
<dbReference type="InterPro" id="IPR010071">
    <property type="entry name" value="AA_adenyl_dom"/>
</dbReference>
<dbReference type="InterPro" id="IPR009081">
    <property type="entry name" value="PP-bd_ACP"/>
</dbReference>
<dbReference type="PANTHER" id="PTHR45527:SF1">
    <property type="entry name" value="FATTY ACID SYNTHASE"/>
    <property type="match status" value="1"/>
</dbReference>
<gene>
    <name evidence="6" type="ORF">Dfulv_33810</name>
</gene>
<dbReference type="InterPro" id="IPR029058">
    <property type="entry name" value="AB_hydrolase_fold"/>
</dbReference>
<feature type="region of interest" description="Disordered" evidence="4">
    <location>
        <begin position="998"/>
        <end position="1038"/>
    </location>
</feature>
<dbReference type="Pfam" id="PF00975">
    <property type="entry name" value="Thioesterase"/>
    <property type="match status" value="1"/>
</dbReference>
<keyword evidence="7" id="KW-1185">Reference proteome</keyword>
<reference evidence="6" key="1">
    <citation type="submission" date="2021-04" db="EMBL/GenBank/DDBJ databases">
        <authorList>
            <person name="Hartkoorn R.C."/>
            <person name="Beaudoing E."/>
            <person name="Hot D."/>
        </authorList>
    </citation>
    <scope>NUCLEOTIDE SEQUENCE</scope>
    <source>
        <strain evidence="6">NRRL B-16292</strain>
    </source>
</reference>
<dbReference type="SUPFAM" id="SSF56801">
    <property type="entry name" value="Acetyl-CoA synthetase-like"/>
    <property type="match status" value="1"/>
</dbReference>
<keyword evidence="2" id="KW-0596">Phosphopantetheine</keyword>
<dbReference type="Gene3D" id="3.30.300.30">
    <property type="match status" value="1"/>
</dbReference>
<dbReference type="RefSeq" id="WP_259857873.1">
    <property type="nucleotide sequence ID" value="NZ_CP073720.1"/>
</dbReference>
<dbReference type="Gene3D" id="3.30.559.10">
    <property type="entry name" value="Chloramphenicol acetyltransferase-like domain"/>
    <property type="match status" value="1"/>
</dbReference>
<dbReference type="Pfam" id="PF13193">
    <property type="entry name" value="AMP-binding_C"/>
    <property type="match status" value="1"/>
</dbReference>
<protein>
    <submittedName>
        <fullName evidence="6">Amino acid adenylation domain-containing protein</fullName>
    </submittedName>
</protein>
<dbReference type="EMBL" id="CP073720">
    <property type="protein sequence ID" value="UWP80115.1"/>
    <property type="molecule type" value="Genomic_DNA"/>
</dbReference>
<dbReference type="InterPro" id="IPR000873">
    <property type="entry name" value="AMP-dep_synth/lig_dom"/>
</dbReference>
<evidence type="ECO:0000256" key="3">
    <source>
        <dbReference type="ARBA" id="ARBA00022553"/>
    </source>
</evidence>
<dbReference type="InterPro" id="IPR036736">
    <property type="entry name" value="ACP-like_sf"/>
</dbReference>
<dbReference type="SUPFAM" id="SSF53474">
    <property type="entry name" value="alpha/beta-Hydrolases"/>
    <property type="match status" value="1"/>
</dbReference>
<dbReference type="InterPro" id="IPR045851">
    <property type="entry name" value="AMP-bd_C_sf"/>
</dbReference>
<dbReference type="PROSITE" id="PS50075">
    <property type="entry name" value="CARRIER"/>
    <property type="match status" value="1"/>
</dbReference>
<evidence type="ECO:0000256" key="4">
    <source>
        <dbReference type="SAM" id="MobiDB-lite"/>
    </source>
</evidence>
<reference evidence="6" key="2">
    <citation type="submission" date="2022-09" db="EMBL/GenBank/DDBJ databases">
        <title>Biosynthetic gene clusters of Dactylosporangioum fulvum.</title>
        <authorList>
            <person name="Caradec T."/>
        </authorList>
    </citation>
    <scope>NUCLEOTIDE SEQUENCE</scope>
    <source>
        <strain evidence="6">NRRL B-16292</strain>
    </source>
</reference>
<dbReference type="SUPFAM" id="SSF52777">
    <property type="entry name" value="CoA-dependent acyltransferases"/>
    <property type="match status" value="2"/>
</dbReference>